<feature type="domain" description="Beta-lactamase class A catalytic" evidence="8">
    <location>
        <begin position="61"/>
        <end position="285"/>
    </location>
</feature>
<reference evidence="9 10" key="1">
    <citation type="journal article" date="2012" name="J. Bacteriol.">
        <title>Genome Sequence of Fibrella aestuarina BUZ 2T, a Filamentous Marine Bacterium.</title>
        <authorList>
            <person name="Filippini M."/>
            <person name="Qi W."/>
            <person name="Blom J."/>
            <person name="Goesmann A."/>
            <person name="Smits T.H."/>
            <person name="Bagheri H.C."/>
        </authorList>
    </citation>
    <scope>NUCLEOTIDE SEQUENCE [LARGE SCALE GENOMIC DNA]</scope>
    <source>
        <strain evidence="10">BUZ 2T</strain>
    </source>
</reference>
<dbReference type="InterPro" id="IPR012338">
    <property type="entry name" value="Beta-lactam/transpept-like"/>
</dbReference>
<dbReference type="PATRIC" id="fig|1166018.3.peg.2208"/>
<dbReference type="PROSITE" id="PS00146">
    <property type="entry name" value="BETA_LACTAMASE_A"/>
    <property type="match status" value="1"/>
</dbReference>
<dbReference type="PRINTS" id="PR00118">
    <property type="entry name" value="BLACTAMASEA"/>
</dbReference>
<evidence type="ECO:0000313" key="10">
    <source>
        <dbReference type="Proteomes" id="UP000011058"/>
    </source>
</evidence>
<dbReference type="PANTHER" id="PTHR35333:SF3">
    <property type="entry name" value="BETA-LACTAMASE-TYPE TRANSPEPTIDASE FOLD CONTAINING PROTEIN"/>
    <property type="match status" value="1"/>
</dbReference>
<evidence type="ECO:0000256" key="4">
    <source>
        <dbReference type="ARBA" id="ARBA00022801"/>
    </source>
</evidence>
<dbReference type="InterPro" id="IPR000871">
    <property type="entry name" value="Beta-lactam_class-A"/>
</dbReference>
<accession>I0KGH9</accession>
<evidence type="ECO:0000256" key="7">
    <source>
        <dbReference type="SAM" id="SignalP"/>
    </source>
</evidence>
<dbReference type="PANTHER" id="PTHR35333">
    <property type="entry name" value="BETA-LACTAMASE"/>
    <property type="match status" value="1"/>
</dbReference>
<dbReference type="KEGG" id="fae:FAES_5233"/>
<feature type="signal peptide" evidence="7">
    <location>
        <begin position="1"/>
        <end position="26"/>
    </location>
</feature>
<proteinExistence type="inferred from homology"/>
<evidence type="ECO:0000256" key="1">
    <source>
        <dbReference type="ARBA" id="ARBA00001526"/>
    </source>
</evidence>
<dbReference type="EC" id="3.5.2.6" evidence="3 6"/>
<feature type="chain" id="PRO_5003630747" description="Beta-lactamase" evidence="7">
    <location>
        <begin position="27"/>
        <end position="311"/>
    </location>
</feature>
<dbReference type="STRING" id="1166018.FAES_5233"/>
<dbReference type="SUPFAM" id="SSF56601">
    <property type="entry name" value="beta-lactamase/transpeptidase-like"/>
    <property type="match status" value="1"/>
</dbReference>
<keyword evidence="4 6" id="KW-0378">Hydrolase</keyword>
<organism evidence="9 10">
    <name type="scientific">Fibrella aestuarina BUZ 2</name>
    <dbReference type="NCBI Taxonomy" id="1166018"/>
    <lineage>
        <taxon>Bacteria</taxon>
        <taxon>Pseudomonadati</taxon>
        <taxon>Bacteroidota</taxon>
        <taxon>Cytophagia</taxon>
        <taxon>Cytophagales</taxon>
        <taxon>Spirosomataceae</taxon>
        <taxon>Fibrella</taxon>
    </lineage>
</organism>
<evidence type="ECO:0000256" key="2">
    <source>
        <dbReference type="ARBA" id="ARBA00009009"/>
    </source>
</evidence>
<dbReference type="NCBIfam" id="NF033103">
    <property type="entry name" value="bla_class_A"/>
    <property type="match status" value="1"/>
</dbReference>
<dbReference type="eggNOG" id="COG2367">
    <property type="taxonomic scope" value="Bacteria"/>
</dbReference>
<evidence type="ECO:0000256" key="3">
    <source>
        <dbReference type="ARBA" id="ARBA00012865"/>
    </source>
</evidence>
<dbReference type="EMBL" id="HE796683">
    <property type="protein sequence ID" value="CCH03232.1"/>
    <property type="molecule type" value="Genomic_DNA"/>
</dbReference>
<dbReference type="AlphaFoldDB" id="I0KGH9"/>
<dbReference type="HOGENOM" id="CLU_031960_0_1_10"/>
<protein>
    <recommendedName>
        <fullName evidence="3 6">Beta-lactamase</fullName>
        <ecNumber evidence="3 6">3.5.2.6</ecNumber>
    </recommendedName>
</protein>
<dbReference type="GO" id="GO:0030655">
    <property type="term" value="P:beta-lactam antibiotic catabolic process"/>
    <property type="evidence" value="ECO:0007669"/>
    <property type="project" value="InterPro"/>
</dbReference>
<evidence type="ECO:0000256" key="5">
    <source>
        <dbReference type="ARBA" id="ARBA00023251"/>
    </source>
</evidence>
<dbReference type="Pfam" id="PF13354">
    <property type="entry name" value="Beta-lactamase2"/>
    <property type="match status" value="1"/>
</dbReference>
<gene>
    <name evidence="9" type="primary">per1</name>
    <name evidence="9" type="ORF">FAES_5233</name>
</gene>
<dbReference type="Proteomes" id="UP000011058">
    <property type="component" value="Chromosome"/>
</dbReference>
<comment type="catalytic activity">
    <reaction evidence="1 6">
        <text>a beta-lactam + H2O = a substituted beta-amino acid</text>
        <dbReference type="Rhea" id="RHEA:20401"/>
        <dbReference type="ChEBI" id="CHEBI:15377"/>
        <dbReference type="ChEBI" id="CHEBI:35627"/>
        <dbReference type="ChEBI" id="CHEBI:140347"/>
        <dbReference type="EC" id="3.5.2.6"/>
    </reaction>
</comment>
<dbReference type="InterPro" id="IPR045155">
    <property type="entry name" value="Beta-lactam_cat"/>
</dbReference>
<evidence type="ECO:0000259" key="8">
    <source>
        <dbReference type="Pfam" id="PF13354"/>
    </source>
</evidence>
<keyword evidence="10" id="KW-1185">Reference proteome</keyword>
<evidence type="ECO:0000313" key="9">
    <source>
        <dbReference type="EMBL" id="CCH03232.1"/>
    </source>
</evidence>
<name>I0KGH9_9BACT</name>
<comment type="similarity">
    <text evidence="2 6">Belongs to the class-A beta-lactamase family.</text>
</comment>
<evidence type="ECO:0000256" key="6">
    <source>
        <dbReference type="RuleBase" id="RU361140"/>
    </source>
</evidence>
<dbReference type="Gene3D" id="3.40.710.10">
    <property type="entry name" value="DD-peptidase/beta-lactamase superfamily"/>
    <property type="match status" value="1"/>
</dbReference>
<dbReference type="GO" id="GO:0008800">
    <property type="term" value="F:beta-lactamase activity"/>
    <property type="evidence" value="ECO:0007669"/>
    <property type="project" value="UniProtKB-UniRule"/>
</dbReference>
<dbReference type="InterPro" id="IPR023650">
    <property type="entry name" value="Beta-lactam_class-A_AS"/>
</dbReference>
<dbReference type="RefSeq" id="WP_015334331.1">
    <property type="nucleotide sequence ID" value="NC_020054.1"/>
</dbReference>
<sequence>MRSSRLAMHRIASIVGLVCLCHAVLAQPPKRRETNFVVKQSDMQAFMKKMGAEAKGRVGVAAAIVETGESIAYAGTERFPMQSVYKLPIAMATLAAIDAGTIRRQKPITVGTGDYVGPKQHSPLRDQHPSGATVSIDELLRYAVSESDGSASDVLLRLVGGASSVQSYLRTIGVTGVMVRNTERELGSADSVQYANWATPVEMVSLLRQLQLGRGLSDASRTYLLKLMTDTATGPNRLKGQLPPGTLVAHKTGTSMTVDGKTAATNDVGLITLPSGKHLAIAVFVSDARADQATRERVIAQITKQLWNRWQ</sequence>
<keyword evidence="7" id="KW-0732">Signal</keyword>
<keyword evidence="5 6" id="KW-0046">Antibiotic resistance</keyword>
<dbReference type="GO" id="GO:0046677">
    <property type="term" value="P:response to antibiotic"/>
    <property type="evidence" value="ECO:0007669"/>
    <property type="project" value="UniProtKB-UniRule"/>
</dbReference>